<organism evidence="1 2">
    <name type="scientific">Elysia crispata</name>
    <name type="common">lettuce slug</name>
    <dbReference type="NCBI Taxonomy" id="231223"/>
    <lineage>
        <taxon>Eukaryota</taxon>
        <taxon>Metazoa</taxon>
        <taxon>Spiralia</taxon>
        <taxon>Lophotrochozoa</taxon>
        <taxon>Mollusca</taxon>
        <taxon>Gastropoda</taxon>
        <taxon>Heterobranchia</taxon>
        <taxon>Euthyneura</taxon>
        <taxon>Panpulmonata</taxon>
        <taxon>Sacoglossa</taxon>
        <taxon>Placobranchoidea</taxon>
        <taxon>Plakobranchidae</taxon>
        <taxon>Elysia</taxon>
    </lineage>
</organism>
<proteinExistence type="predicted"/>
<name>A0AAE1DN56_9GAST</name>
<dbReference type="Proteomes" id="UP001283361">
    <property type="component" value="Unassembled WGS sequence"/>
</dbReference>
<evidence type="ECO:0000313" key="2">
    <source>
        <dbReference type="Proteomes" id="UP001283361"/>
    </source>
</evidence>
<keyword evidence="2" id="KW-1185">Reference proteome</keyword>
<dbReference type="AlphaFoldDB" id="A0AAE1DN56"/>
<sequence>MLLIRAASLHRFVLVCDGTGPEPVRLFSHAKTMIIVSGYSLIPSLHPSNLYAFSLRPLASSLKRSRSIL</sequence>
<dbReference type="EMBL" id="JAWDGP010003308">
    <property type="protein sequence ID" value="KAK3775573.1"/>
    <property type="molecule type" value="Genomic_DNA"/>
</dbReference>
<reference evidence="1" key="1">
    <citation type="journal article" date="2023" name="G3 (Bethesda)">
        <title>A reference genome for the long-term kleptoplast-retaining sea slug Elysia crispata morphotype clarki.</title>
        <authorList>
            <person name="Eastman K.E."/>
            <person name="Pendleton A.L."/>
            <person name="Shaikh M.A."/>
            <person name="Suttiyut T."/>
            <person name="Ogas R."/>
            <person name="Tomko P."/>
            <person name="Gavelis G."/>
            <person name="Widhalm J.R."/>
            <person name="Wisecaver J.H."/>
        </authorList>
    </citation>
    <scope>NUCLEOTIDE SEQUENCE</scope>
    <source>
        <strain evidence="1">ECLA1</strain>
    </source>
</reference>
<accession>A0AAE1DN56</accession>
<protein>
    <submittedName>
        <fullName evidence="1">Uncharacterized protein</fullName>
    </submittedName>
</protein>
<evidence type="ECO:0000313" key="1">
    <source>
        <dbReference type="EMBL" id="KAK3775573.1"/>
    </source>
</evidence>
<gene>
    <name evidence="1" type="ORF">RRG08_061103</name>
</gene>
<comment type="caution">
    <text evidence="1">The sequence shown here is derived from an EMBL/GenBank/DDBJ whole genome shotgun (WGS) entry which is preliminary data.</text>
</comment>